<protein>
    <recommendedName>
        <fullName evidence="2">YqeB PH domain-containing protein</fullName>
    </recommendedName>
</protein>
<feature type="transmembrane region" description="Helical" evidence="1">
    <location>
        <begin position="64"/>
        <end position="82"/>
    </location>
</feature>
<organism evidence="3 4">
    <name type="scientific">Auraticoccus monumenti</name>
    <dbReference type="NCBI Taxonomy" id="675864"/>
    <lineage>
        <taxon>Bacteria</taxon>
        <taxon>Bacillati</taxon>
        <taxon>Actinomycetota</taxon>
        <taxon>Actinomycetes</taxon>
        <taxon>Propionibacteriales</taxon>
        <taxon>Propionibacteriaceae</taxon>
        <taxon>Auraticoccus</taxon>
    </lineage>
</organism>
<dbReference type="Proteomes" id="UP000198546">
    <property type="component" value="Chromosome i"/>
</dbReference>
<evidence type="ECO:0000313" key="3">
    <source>
        <dbReference type="EMBL" id="SDE00546.1"/>
    </source>
</evidence>
<proteinExistence type="predicted"/>
<sequence>MSDTPVRIGPTTSDLTAAAALLGAGGLLLGLLLPWLAALLLGLPWVPFQGPLELVRVLQDTVPVWVLPLVGLVGGGLLGWFGSADDPVVTVSARELVITQGSQRQRFARSQVAEVEVHEGHLVVRDAADVELTHEKVSGDVGALGEALRRFDWPTPTSTT</sequence>
<gene>
    <name evidence="3" type="ORF">SAMN04489747_2257</name>
</gene>
<dbReference type="OrthoDB" id="5145029at2"/>
<accession>A0A1G6ZFR2</accession>
<dbReference type="RefSeq" id="WP_090593476.1">
    <property type="nucleotide sequence ID" value="NZ_LT629688.1"/>
</dbReference>
<reference evidence="3 4" key="1">
    <citation type="submission" date="2016-10" db="EMBL/GenBank/DDBJ databases">
        <authorList>
            <person name="de Groot N.N."/>
        </authorList>
    </citation>
    <scope>NUCLEOTIDE SEQUENCE [LARGE SCALE GENOMIC DNA]</scope>
    <source>
        <strain evidence="3 4">MON 2.2</strain>
    </source>
</reference>
<keyword evidence="1" id="KW-1133">Transmembrane helix</keyword>
<dbReference type="InterPro" id="IPR057798">
    <property type="entry name" value="PH_YqeB"/>
</dbReference>
<evidence type="ECO:0000256" key="1">
    <source>
        <dbReference type="SAM" id="Phobius"/>
    </source>
</evidence>
<evidence type="ECO:0000313" key="4">
    <source>
        <dbReference type="Proteomes" id="UP000198546"/>
    </source>
</evidence>
<keyword evidence="4" id="KW-1185">Reference proteome</keyword>
<dbReference type="EMBL" id="LT629688">
    <property type="protein sequence ID" value="SDE00546.1"/>
    <property type="molecule type" value="Genomic_DNA"/>
</dbReference>
<feature type="transmembrane region" description="Helical" evidence="1">
    <location>
        <begin position="20"/>
        <end position="43"/>
    </location>
</feature>
<keyword evidence="1" id="KW-0812">Transmembrane</keyword>
<feature type="domain" description="YqeB PH" evidence="2">
    <location>
        <begin position="8"/>
        <end position="155"/>
    </location>
</feature>
<evidence type="ECO:0000259" key="2">
    <source>
        <dbReference type="Pfam" id="PF23494"/>
    </source>
</evidence>
<name>A0A1G6ZFR2_9ACTN</name>
<dbReference type="Pfam" id="PF23494">
    <property type="entry name" value="bPH_10"/>
    <property type="match status" value="1"/>
</dbReference>
<dbReference type="AlphaFoldDB" id="A0A1G6ZFR2"/>
<keyword evidence="1" id="KW-0472">Membrane</keyword>